<feature type="non-terminal residue" evidence="1">
    <location>
        <position position="1"/>
    </location>
</feature>
<comment type="caution">
    <text evidence="1">The sequence shown here is derived from an EMBL/GenBank/DDBJ whole genome shotgun (WGS) entry which is preliminary data.</text>
</comment>
<dbReference type="GO" id="GO:0005524">
    <property type="term" value="F:ATP binding"/>
    <property type="evidence" value="ECO:0007669"/>
    <property type="project" value="InterPro"/>
</dbReference>
<name>X1DKR8_9ZZZZ</name>
<dbReference type="EMBL" id="BARU01001854">
    <property type="protein sequence ID" value="GAH21466.1"/>
    <property type="molecule type" value="Genomic_DNA"/>
</dbReference>
<dbReference type="AlphaFoldDB" id="X1DKR8"/>
<reference evidence="1" key="1">
    <citation type="journal article" date="2014" name="Front. Microbiol.">
        <title>High frequency of phylogenetically diverse reductive dehalogenase-homologous genes in deep subseafloor sedimentary metagenomes.</title>
        <authorList>
            <person name="Kawai M."/>
            <person name="Futagami T."/>
            <person name="Toyoda A."/>
            <person name="Takaki Y."/>
            <person name="Nishi S."/>
            <person name="Hori S."/>
            <person name="Arai W."/>
            <person name="Tsubouchi T."/>
            <person name="Morono Y."/>
            <person name="Uchiyama I."/>
            <person name="Ito T."/>
            <person name="Fujiyama A."/>
            <person name="Inagaki F."/>
            <person name="Takami H."/>
        </authorList>
    </citation>
    <scope>NUCLEOTIDE SEQUENCE</scope>
    <source>
        <strain evidence="1">Expedition CK06-06</strain>
    </source>
</reference>
<proteinExistence type="predicted"/>
<organism evidence="1">
    <name type="scientific">marine sediment metagenome</name>
    <dbReference type="NCBI Taxonomy" id="412755"/>
    <lineage>
        <taxon>unclassified sequences</taxon>
        <taxon>metagenomes</taxon>
        <taxon>ecological metagenomes</taxon>
    </lineage>
</organism>
<gene>
    <name evidence="1" type="ORF">S03H2_04630</name>
</gene>
<evidence type="ECO:0000313" key="1">
    <source>
        <dbReference type="EMBL" id="GAH21466.1"/>
    </source>
</evidence>
<evidence type="ECO:0008006" key="2">
    <source>
        <dbReference type="Google" id="ProtNLM"/>
    </source>
</evidence>
<accession>X1DKR8</accession>
<dbReference type="GO" id="GO:0006418">
    <property type="term" value="P:tRNA aminoacylation for protein translation"/>
    <property type="evidence" value="ECO:0007669"/>
    <property type="project" value="InterPro"/>
</dbReference>
<dbReference type="SUPFAM" id="SSF47323">
    <property type="entry name" value="Anticodon-binding domain of a subclass of class I aminoacyl-tRNA synthetases"/>
    <property type="match status" value="1"/>
</dbReference>
<dbReference type="GO" id="GO:0004812">
    <property type="term" value="F:aminoacyl-tRNA ligase activity"/>
    <property type="evidence" value="ECO:0007669"/>
    <property type="project" value="InterPro"/>
</dbReference>
<dbReference type="InterPro" id="IPR009080">
    <property type="entry name" value="tRNAsynth_Ia_anticodon-bd"/>
</dbReference>
<protein>
    <recommendedName>
        <fullName evidence="2">Methionyl/Valyl/Leucyl/Isoleucyl-tRNA synthetase anticodon-binding domain-containing protein</fullName>
    </recommendedName>
</protein>
<dbReference type="Gene3D" id="1.10.730.10">
    <property type="entry name" value="Isoleucyl-tRNA Synthetase, Domain 1"/>
    <property type="match status" value="1"/>
</dbReference>
<sequence>NISKLKTVIYNLCEGLRLLTIVTYPIMPVAMEKLWIQLGIKEKISSCKIPQDLKWGLLKPGTKICKIYPLFPRIEKQKL</sequence>